<dbReference type="AlphaFoldDB" id="A0A0L8AJ89"/>
<name>A0A0L8AJ89_9BACT</name>
<dbReference type="PATRIC" id="fig|1566026.4.peg.984"/>
<proteinExistence type="predicted"/>
<gene>
    <name evidence="1" type="ORF">OB69_13410</name>
</gene>
<comment type="caution">
    <text evidence="1">The sequence shown here is derived from an EMBL/GenBank/DDBJ whole genome shotgun (WGS) entry which is preliminary data.</text>
</comment>
<evidence type="ECO:0000313" key="1">
    <source>
        <dbReference type="EMBL" id="KOF02225.1"/>
    </source>
</evidence>
<dbReference type="EMBL" id="JSVA01000015">
    <property type="protein sequence ID" value="KOF02225.1"/>
    <property type="molecule type" value="Genomic_DNA"/>
</dbReference>
<accession>A0A0L8AJ89</accession>
<reference evidence="2" key="1">
    <citation type="submission" date="2014-11" db="EMBL/GenBank/DDBJ databases">
        <title>Genome sequencing of Roseivirga sp. D-25.</title>
        <authorList>
            <person name="Selvaratnam C."/>
            <person name="Thevarajoo S."/>
            <person name="Goh K.M."/>
            <person name="Eee R."/>
            <person name="Chan K.-G."/>
            <person name="Chong C.S."/>
        </authorList>
    </citation>
    <scope>NUCLEOTIDE SEQUENCE [LARGE SCALE GENOMIC DNA]</scope>
    <source>
        <strain evidence="2">D-25</strain>
    </source>
</reference>
<dbReference type="RefSeq" id="WP_053224248.1">
    <property type="nucleotide sequence ID" value="NZ_JSVA01000015.1"/>
</dbReference>
<organism evidence="1 2">
    <name type="scientific">Roseivirga seohaensis subsp. aquiponti</name>
    <dbReference type="NCBI Taxonomy" id="1566026"/>
    <lineage>
        <taxon>Bacteria</taxon>
        <taxon>Pseudomonadati</taxon>
        <taxon>Bacteroidota</taxon>
        <taxon>Cytophagia</taxon>
        <taxon>Cytophagales</taxon>
        <taxon>Roseivirgaceae</taxon>
        <taxon>Roseivirga</taxon>
    </lineage>
</organism>
<sequence length="185" mass="21907">MDNSPLNIIEIDKSRILELKKNLHSSGLNALGEEVFHGEDSDWILFTIRSMYFRMDIEVMAQTPFPSKSALIDTLFVGDTHNEVAGAALLLFHLESTIKMDFRELVMDRLESIKVRQMNKKTLIRWELITYTLEMDNPLNRRETLRKSNQEITEDSEYFSNISTRAYFLIKKLNFRRKFRFLMFK</sequence>
<keyword evidence="2" id="KW-1185">Reference proteome</keyword>
<protein>
    <submittedName>
        <fullName evidence="1">Uncharacterized protein</fullName>
    </submittedName>
</protein>
<dbReference type="Proteomes" id="UP000036908">
    <property type="component" value="Unassembled WGS sequence"/>
</dbReference>
<evidence type="ECO:0000313" key="2">
    <source>
        <dbReference type="Proteomes" id="UP000036908"/>
    </source>
</evidence>